<comment type="subcellular location">
    <subcellularLocation>
        <location evidence="1">Virion</location>
    </subcellularLocation>
</comment>
<evidence type="ECO:0000259" key="2">
    <source>
        <dbReference type="Pfam" id="PF05065"/>
    </source>
</evidence>
<dbReference type="SUPFAM" id="SSF56563">
    <property type="entry name" value="Major capsid protein gp5"/>
    <property type="match status" value="1"/>
</dbReference>
<sequence>MAQSFQPDNVLLSDTLGREVSAQPFTNAFLNQLVSTSKLIQLGERVDMGNQRIVRRNGGIGELSDAYFVDEGEKISTAKVEGSDYILETKKIGVILPVSEEFLNYTWSQYFSQIVPVIADKFNKKIDGAAFLGLHNNPFGNSVLAQAQASGNIVAGDLTAENIFDLGATTPNEPTAFVGHRTLNRGLRTLTDTDSVNGQFIFERPTSQNGIGVLDSLPYHALQLSKGEDYPEGTLLTGNFNGLKYGVPNGASLRLKIADQATLSTVQNADNESLGDVHLFEQDLQALRAVFEIAVAIPEGAKDFAVLQPQASLGSSQGEAGE</sequence>
<dbReference type="Pfam" id="PF05065">
    <property type="entry name" value="Phage_capsid"/>
    <property type="match status" value="1"/>
</dbReference>
<dbReference type="AlphaFoldDB" id="K9E859"/>
<dbReference type="InterPro" id="IPR054612">
    <property type="entry name" value="Phage_capsid-like_C"/>
</dbReference>
<dbReference type="NCBIfam" id="TIGR01554">
    <property type="entry name" value="major_cap_HK97"/>
    <property type="match status" value="1"/>
</dbReference>
<organism evidence="3 4">
    <name type="scientific">Alloiococcus otitis ATCC 51267</name>
    <dbReference type="NCBI Taxonomy" id="883081"/>
    <lineage>
        <taxon>Bacteria</taxon>
        <taxon>Bacillati</taxon>
        <taxon>Bacillota</taxon>
        <taxon>Bacilli</taxon>
        <taxon>Lactobacillales</taxon>
        <taxon>Carnobacteriaceae</taxon>
        <taxon>Alloiococcus</taxon>
    </lineage>
</organism>
<dbReference type="InterPro" id="IPR024455">
    <property type="entry name" value="Phage_capsid"/>
</dbReference>
<dbReference type="HOGENOM" id="CLU_057653_0_0_9"/>
<dbReference type="RefSeq" id="WP_003778216.1">
    <property type="nucleotide sequence ID" value="NZ_JH992959.1"/>
</dbReference>
<evidence type="ECO:0000313" key="3">
    <source>
        <dbReference type="EMBL" id="EKU93369.1"/>
    </source>
</evidence>
<gene>
    <name evidence="3" type="ORF">HMPREF9698_01117</name>
</gene>
<keyword evidence="4" id="KW-1185">Reference proteome</keyword>
<name>K9E859_9LACT</name>
<dbReference type="OrthoDB" id="9811076at2"/>
<dbReference type="STRING" id="883081.HMPREF9698_01117"/>
<accession>K9E859</accession>
<reference evidence="3 4" key="1">
    <citation type="submission" date="2012-09" db="EMBL/GenBank/DDBJ databases">
        <title>The Genome Sequence of Alloiococcus otitis ATCC 51267.</title>
        <authorList>
            <consortium name="The Broad Institute Genome Sequencing Platform"/>
            <person name="Earl A."/>
            <person name="Ward D."/>
            <person name="Feldgarden M."/>
            <person name="Gevers D."/>
            <person name="Huys G."/>
            <person name="Walker B."/>
            <person name="Young S.K."/>
            <person name="Zeng Q."/>
            <person name="Gargeya S."/>
            <person name="Fitzgerald M."/>
            <person name="Haas B."/>
            <person name="Abouelleil A."/>
            <person name="Alvarado L."/>
            <person name="Arachchi H.M."/>
            <person name="Berlin A.M."/>
            <person name="Chapman S.B."/>
            <person name="Goldberg J."/>
            <person name="Griggs A."/>
            <person name="Gujja S."/>
            <person name="Hansen M."/>
            <person name="Howarth C."/>
            <person name="Imamovic A."/>
            <person name="Larimer J."/>
            <person name="McCowen C."/>
            <person name="Montmayeur A."/>
            <person name="Murphy C."/>
            <person name="Neiman D."/>
            <person name="Pearson M."/>
            <person name="Priest M."/>
            <person name="Roberts A."/>
            <person name="Saif S."/>
            <person name="Shea T."/>
            <person name="Sisk P."/>
            <person name="Sykes S."/>
            <person name="Wortman J."/>
            <person name="Nusbaum C."/>
            <person name="Birren B."/>
        </authorList>
    </citation>
    <scope>NUCLEOTIDE SEQUENCE [LARGE SCALE GENOMIC DNA]</scope>
    <source>
        <strain evidence="3 4">ATCC 51267</strain>
    </source>
</reference>
<evidence type="ECO:0000313" key="4">
    <source>
        <dbReference type="Proteomes" id="UP000009875"/>
    </source>
</evidence>
<proteinExistence type="predicted"/>
<dbReference type="Proteomes" id="UP000009875">
    <property type="component" value="Unassembled WGS sequence"/>
</dbReference>
<dbReference type="eggNOG" id="COG4653">
    <property type="taxonomic scope" value="Bacteria"/>
</dbReference>
<evidence type="ECO:0000256" key="1">
    <source>
        <dbReference type="ARBA" id="ARBA00004328"/>
    </source>
</evidence>
<protein>
    <recommendedName>
        <fullName evidence="2">Phage capsid-like C-terminal domain-containing protein</fullName>
    </recommendedName>
</protein>
<feature type="domain" description="Phage capsid-like C-terminal" evidence="2">
    <location>
        <begin position="22"/>
        <end position="296"/>
    </location>
</feature>
<dbReference type="EMBL" id="AGXA01000021">
    <property type="protein sequence ID" value="EKU93369.1"/>
    <property type="molecule type" value="Genomic_DNA"/>
</dbReference>
<comment type="caution">
    <text evidence="3">The sequence shown here is derived from an EMBL/GenBank/DDBJ whole genome shotgun (WGS) entry which is preliminary data.</text>
</comment>